<keyword evidence="10 16" id="KW-1133">Transmembrane helix</keyword>
<dbReference type="Proteomes" id="UP000245609">
    <property type="component" value="Unassembled WGS sequence"/>
</dbReference>
<dbReference type="Pfam" id="PF04191">
    <property type="entry name" value="PEMT"/>
    <property type="match status" value="1"/>
</dbReference>
<evidence type="ECO:0000256" key="1">
    <source>
        <dbReference type="ARBA" id="ARBA00004477"/>
    </source>
</evidence>
<dbReference type="InterPro" id="IPR007318">
    <property type="entry name" value="Phopholipid_MeTrfase"/>
</dbReference>
<name>A0A2T9ZA90_9FUNG</name>
<keyword evidence="5" id="KW-0489">Methyltransferase</keyword>
<feature type="transmembrane region" description="Helical" evidence="16">
    <location>
        <begin position="6"/>
        <end position="25"/>
    </location>
</feature>
<comment type="caution">
    <text evidence="17">The sequence shown here is derived from an EMBL/GenBank/DDBJ whole genome shotgun (WGS) entry which is preliminary data.</text>
</comment>
<dbReference type="GO" id="GO:0000773">
    <property type="term" value="F:phosphatidyl-N-methylethanolamine N-methyltransferase activity"/>
    <property type="evidence" value="ECO:0007669"/>
    <property type="project" value="UniProtKB-EC"/>
</dbReference>
<evidence type="ECO:0000313" key="18">
    <source>
        <dbReference type="Proteomes" id="UP000245609"/>
    </source>
</evidence>
<evidence type="ECO:0000256" key="6">
    <source>
        <dbReference type="ARBA" id="ARBA00022679"/>
    </source>
</evidence>
<dbReference type="EC" id="2.1.1.71" evidence="15"/>
<keyword evidence="6" id="KW-0808">Transferase</keyword>
<comment type="pathway">
    <text evidence="2">Phospholipid metabolism; phosphatidylcholine biosynthesis.</text>
</comment>
<reference evidence="17 18" key="1">
    <citation type="journal article" date="2018" name="MBio">
        <title>Comparative Genomics Reveals the Core Gene Toolbox for the Fungus-Insect Symbiosis.</title>
        <authorList>
            <person name="Wang Y."/>
            <person name="Stata M."/>
            <person name="Wang W."/>
            <person name="Stajich J.E."/>
            <person name="White M.M."/>
            <person name="Moncalvo J.M."/>
        </authorList>
    </citation>
    <scope>NUCLEOTIDE SEQUENCE [LARGE SCALE GENOMIC DNA]</scope>
    <source>
        <strain evidence="17 18">SC-DP-2</strain>
    </source>
</reference>
<evidence type="ECO:0000256" key="2">
    <source>
        <dbReference type="ARBA" id="ARBA00004969"/>
    </source>
</evidence>
<evidence type="ECO:0000256" key="10">
    <source>
        <dbReference type="ARBA" id="ARBA00022989"/>
    </source>
</evidence>
<comment type="pathway">
    <text evidence="3">Lipid metabolism.</text>
</comment>
<keyword evidence="11" id="KW-0443">Lipid metabolism</keyword>
<organism evidence="17 18">
    <name type="scientific">Smittium megazygosporum</name>
    <dbReference type="NCBI Taxonomy" id="133381"/>
    <lineage>
        <taxon>Eukaryota</taxon>
        <taxon>Fungi</taxon>
        <taxon>Fungi incertae sedis</taxon>
        <taxon>Zoopagomycota</taxon>
        <taxon>Kickxellomycotina</taxon>
        <taxon>Harpellomycetes</taxon>
        <taxon>Harpellales</taxon>
        <taxon>Legeriomycetaceae</taxon>
        <taxon>Smittium</taxon>
    </lineage>
</organism>
<dbReference type="GO" id="GO:0005789">
    <property type="term" value="C:endoplasmic reticulum membrane"/>
    <property type="evidence" value="ECO:0007669"/>
    <property type="project" value="UniProtKB-SubCell"/>
</dbReference>
<evidence type="ECO:0000256" key="16">
    <source>
        <dbReference type="SAM" id="Phobius"/>
    </source>
</evidence>
<keyword evidence="8 16" id="KW-0812">Transmembrane</keyword>
<keyword evidence="7" id="KW-0949">S-adenosyl-L-methionine</keyword>
<dbReference type="GO" id="GO:0006656">
    <property type="term" value="P:phosphatidylcholine biosynthetic process"/>
    <property type="evidence" value="ECO:0007669"/>
    <property type="project" value="UniProtKB-UniPathway"/>
</dbReference>
<evidence type="ECO:0000256" key="13">
    <source>
        <dbReference type="ARBA" id="ARBA00023209"/>
    </source>
</evidence>
<dbReference type="STRING" id="133381.A0A2T9ZA90"/>
<evidence type="ECO:0000256" key="9">
    <source>
        <dbReference type="ARBA" id="ARBA00022824"/>
    </source>
</evidence>
<evidence type="ECO:0000256" key="5">
    <source>
        <dbReference type="ARBA" id="ARBA00022603"/>
    </source>
</evidence>
<evidence type="ECO:0000256" key="11">
    <source>
        <dbReference type="ARBA" id="ARBA00023098"/>
    </source>
</evidence>
<proteinExistence type="predicted"/>
<dbReference type="OrthoDB" id="8300106at2759"/>
<evidence type="ECO:0000256" key="14">
    <source>
        <dbReference type="ARBA" id="ARBA00023264"/>
    </source>
</evidence>
<feature type="transmembrane region" description="Helical" evidence="16">
    <location>
        <begin position="46"/>
        <end position="63"/>
    </location>
</feature>
<dbReference type="EMBL" id="MBFS01001020">
    <property type="protein sequence ID" value="PVV01508.1"/>
    <property type="molecule type" value="Genomic_DNA"/>
</dbReference>
<dbReference type="UniPathway" id="UPA00753"/>
<dbReference type="AlphaFoldDB" id="A0A2T9ZA90"/>
<feature type="transmembrane region" description="Helical" evidence="16">
    <location>
        <begin position="102"/>
        <end position="122"/>
    </location>
</feature>
<keyword evidence="9" id="KW-0256">Endoplasmic reticulum</keyword>
<accession>A0A2T9ZA90</accession>
<keyword evidence="12 16" id="KW-0472">Membrane</keyword>
<feature type="transmembrane region" description="Helical" evidence="16">
    <location>
        <begin position="69"/>
        <end position="90"/>
    </location>
</feature>
<keyword evidence="14" id="KW-1208">Phospholipid metabolism</keyword>
<keyword evidence="13" id="KW-0594">Phospholipid biosynthesis</keyword>
<evidence type="ECO:0000256" key="8">
    <source>
        <dbReference type="ARBA" id="ARBA00022692"/>
    </source>
</evidence>
<evidence type="ECO:0000256" key="4">
    <source>
        <dbReference type="ARBA" id="ARBA00022516"/>
    </source>
</evidence>
<dbReference type="GO" id="GO:0032259">
    <property type="term" value="P:methylation"/>
    <property type="evidence" value="ECO:0007669"/>
    <property type="project" value="UniProtKB-KW"/>
</dbReference>
<dbReference type="PANTHER" id="PTHR15458">
    <property type="entry name" value="PHOSPHATIDYLETHANOLAMINE N-METHYLTRANSFERASE"/>
    <property type="match status" value="1"/>
</dbReference>
<dbReference type="InterPro" id="IPR024960">
    <property type="entry name" value="PEMT/MFAP"/>
</dbReference>
<dbReference type="PANTHER" id="PTHR15458:SF5">
    <property type="entry name" value="PHOSPHATIDYLETHANOLAMINE N-METHYLTRANSFERASE"/>
    <property type="match status" value="1"/>
</dbReference>
<evidence type="ECO:0000256" key="3">
    <source>
        <dbReference type="ARBA" id="ARBA00005189"/>
    </source>
</evidence>
<evidence type="ECO:0000313" key="17">
    <source>
        <dbReference type="EMBL" id="PVV01508.1"/>
    </source>
</evidence>
<gene>
    <name evidence="17" type="ORF">BB560_004072</name>
</gene>
<protein>
    <recommendedName>
        <fullName evidence="15">phosphatidyl-N-methylethanolamine N-methyltransferase</fullName>
        <ecNumber evidence="15">2.1.1.71</ecNumber>
    </recommendedName>
</protein>
<evidence type="ECO:0000256" key="12">
    <source>
        <dbReference type="ARBA" id="ARBA00023136"/>
    </source>
</evidence>
<evidence type="ECO:0000256" key="15">
    <source>
        <dbReference type="ARBA" id="ARBA00034137"/>
    </source>
</evidence>
<keyword evidence="18" id="KW-1185">Reference proteome</keyword>
<sequence>MLNLQSNYFYYSAASIIFNPTFWNIAARSEYRYKIFSRTFGGPKNGCYVLGATIFLLGLLLLFESVPDLVKLIAALIFLTGNILVLSSMYKLGFVGTYLGDYFGFLMDEMIVSFPFNYMLAIKLLRNLNMNLRTSYTAKRMPKIM</sequence>
<keyword evidence="4" id="KW-0444">Lipid biosynthesis</keyword>
<comment type="subcellular location">
    <subcellularLocation>
        <location evidence="1">Endoplasmic reticulum membrane</location>
        <topology evidence="1">Multi-pass membrane protein</topology>
    </subcellularLocation>
</comment>
<evidence type="ECO:0000256" key="7">
    <source>
        <dbReference type="ARBA" id="ARBA00022691"/>
    </source>
</evidence>